<evidence type="ECO:0000313" key="3">
    <source>
        <dbReference type="EMBL" id="KAK8885318.1"/>
    </source>
</evidence>
<keyword evidence="4" id="KW-1185">Reference proteome</keyword>
<organism evidence="2 4">
    <name type="scientific">Tritrichomonas musculus</name>
    <dbReference type="NCBI Taxonomy" id="1915356"/>
    <lineage>
        <taxon>Eukaryota</taxon>
        <taxon>Metamonada</taxon>
        <taxon>Parabasalia</taxon>
        <taxon>Tritrichomonadida</taxon>
        <taxon>Tritrichomonadidae</taxon>
        <taxon>Tritrichomonas</taxon>
    </lineage>
</organism>
<evidence type="ECO:0000313" key="2">
    <source>
        <dbReference type="EMBL" id="KAK8843579.1"/>
    </source>
</evidence>
<feature type="domain" description="DDE-1" evidence="1">
    <location>
        <begin position="231"/>
        <end position="397"/>
    </location>
</feature>
<dbReference type="InterPro" id="IPR050863">
    <property type="entry name" value="CenT-Element_Derived"/>
</dbReference>
<sequence length="401" mass="46586">MKSKKTKSRFPHPYIKYWKDPDLCMTVKQKYLEHKNSLNEDCHFVSRIAALHGINRKTLRGWMKKWDEDKSWNPFYTKNHGSFHRIFNDQQEDNIMEYIDANYISEGNYFSDSQFQTVVFDAFNLIHEDDLEIPNFNCSAHFIHDFKTRHNVSSKMAHFKQRSKNNPKSDNTYVIDEFKATIQSVIENARLKGEPVVNGDETGFQILPNCVKTWAYKNSSNVSINVLDSTKERISVMASITSTNCKLPLFIIAGANSEEEKDELLGQLIEPNISTFSKKSYMTTENFIEYLNFIRKQFNSEIPIHLIVDSYASHKSLKSIMVAKQLNINLYFIPSGLTDILQPLDLSIFAPLKSKVNSKISNYLFGNQEKEVGMKRTVTFVQKAFEELSIDNLVYAWSQYY</sequence>
<proteinExistence type="predicted"/>
<reference evidence="2 4" key="1">
    <citation type="submission" date="2024-04" db="EMBL/GenBank/DDBJ databases">
        <title>Tritrichomonas musculus Genome.</title>
        <authorList>
            <person name="Alves-Ferreira E."/>
            <person name="Grigg M."/>
            <person name="Lorenzi H."/>
            <person name="Galac M."/>
        </authorList>
    </citation>
    <scope>NUCLEOTIDE SEQUENCE [LARGE SCALE GENOMIC DNA]</scope>
    <source>
        <strain evidence="2 4">EAF2021</strain>
    </source>
</reference>
<gene>
    <name evidence="2" type="ORF">M9Y10_024636</name>
    <name evidence="3" type="ORF">M9Y10_040764</name>
</gene>
<dbReference type="EMBL" id="JAPFFF010000007">
    <property type="protein sequence ID" value="KAK8885318.1"/>
    <property type="molecule type" value="Genomic_DNA"/>
</dbReference>
<dbReference type="PANTHER" id="PTHR19303">
    <property type="entry name" value="TRANSPOSON"/>
    <property type="match status" value="1"/>
</dbReference>
<dbReference type="EMBL" id="JAPFFF010000034">
    <property type="protein sequence ID" value="KAK8843579.1"/>
    <property type="molecule type" value="Genomic_DNA"/>
</dbReference>
<evidence type="ECO:0000259" key="1">
    <source>
        <dbReference type="Pfam" id="PF03184"/>
    </source>
</evidence>
<name>A0ABR2HB01_9EUKA</name>
<accession>A0ABR2HB01</accession>
<dbReference type="Pfam" id="PF03184">
    <property type="entry name" value="DDE_1"/>
    <property type="match status" value="1"/>
</dbReference>
<dbReference type="InterPro" id="IPR004875">
    <property type="entry name" value="DDE_SF_endonuclease_dom"/>
</dbReference>
<protein>
    <recommendedName>
        <fullName evidence="1">DDE-1 domain-containing protein</fullName>
    </recommendedName>
</protein>
<evidence type="ECO:0000313" key="4">
    <source>
        <dbReference type="Proteomes" id="UP001470230"/>
    </source>
</evidence>
<comment type="caution">
    <text evidence="2">The sequence shown here is derived from an EMBL/GenBank/DDBJ whole genome shotgun (WGS) entry which is preliminary data.</text>
</comment>
<dbReference type="Proteomes" id="UP001470230">
    <property type="component" value="Unassembled WGS sequence"/>
</dbReference>